<evidence type="ECO:0000313" key="9">
    <source>
        <dbReference type="Proteomes" id="UP000256845"/>
    </source>
</evidence>
<protein>
    <recommendedName>
        <fullName evidence="6">Ubiquinone/menaquinone biosynthesis C-methyltransferase UbiE</fullName>
        <ecNumber evidence="6">2.1.1.163</ecNumber>
        <ecNumber evidence="6">2.1.1.201</ecNumber>
    </recommendedName>
    <alternativeName>
        <fullName evidence="6">2-methoxy-6-polyprenyl-1,4-benzoquinol methylase</fullName>
    </alternativeName>
    <alternativeName>
        <fullName evidence="6">Demethylmenaquinone methyltransferase</fullName>
    </alternativeName>
</protein>
<comment type="catalytic activity">
    <reaction evidence="6">
        <text>a 2-methoxy-6-(all-trans-polyprenyl)benzene-1,4-diol + S-adenosyl-L-methionine = a 5-methoxy-2-methyl-3-(all-trans-polyprenyl)benzene-1,4-diol + S-adenosyl-L-homocysteine + H(+)</text>
        <dbReference type="Rhea" id="RHEA:28286"/>
        <dbReference type="Rhea" id="RHEA-COMP:10858"/>
        <dbReference type="Rhea" id="RHEA-COMP:10859"/>
        <dbReference type="ChEBI" id="CHEBI:15378"/>
        <dbReference type="ChEBI" id="CHEBI:57856"/>
        <dbReference type="ChEBI" id="CHEBI:59789"/>
        <dbReference type="ChEBI" id="CHEBI:84166"/>
        <dbReference type="ChEBI" id="CHEBI:84167"/>
        <dbReference type="EC" id="2.1.1.201"/>
    </reaction>
</comment>
<keyword evidence="9" id="KW-1185">Reference proteome</keyword>
<dbReference type="AlphaFoldDB" id="A0A3D9H9Q5"/>
<keyword evidence="4 6" id="KW-0831">Ubiquinone biosynthesis</keyword>
<feature type="binding site" evidence="6">
    <location>
        <position position="105"/>
    </location>
    <ligand>
        <name>S-adenosyl-L-methionine</name>
        <dbReference type="ChEBI" id="CHEBI:59789"/>
    </ligand>
</feature>
<dbReference type="PROSITE" id="PS01184">
    <property type="entry name" value="UBIE_2"/>
    <property type="match status" value="1"/>
</dbReference>
<dbReference type="PROSITE" id="PS51608">
    <property type="entry name" value="SAM_MT_UBIE"/>
    <property type="match status" value="1"/>
</dbReference>
<dbReference type="Proteomes" id="UP000256845">
    <property type="component" value="Unassembled WGS sequence"/>
</dbReference>
<dbReference type="NCBIfam" id="NF001242">
    <property type="entry name" value="PRK00216.1-3"/>
    <property type="match status" value="1"/>
</dbReference>
<dbReference type="Pfam" id="PF01209">
    <property type="entry name" value="Ubie_methyltran"/>
    <property type="match status" value="1"/>
</dbReference>
<organism evidence="8 9">
    <name type="scientific">Aestuariispira insulae</name>
    <dbReference type="NCBI Taxonomy" id="1461337"/>
    <lineage>
        <taxon>Bacteria</taxon>
        <taxon>Pseudomonadati</taxon>
        <taxon>Pseudomonadota</taxon>
        <taxon>Alphaproteobacteria</taxon>
        <taxon>Rhodospirillales</taxon>
        <taxon>Kiloniellaceae</taxon>
        <taxon>Aestuariispira</taxon>
    </lineage>
</organism>
<keyword evidence="3 6" id="KW-0808">Transferase</keyword>
<evidence type="ECO:0000313" key="8">
    <source>
        <dbReference type="EMBL" id="RED46224.1"/>
    </source>
</evidence>
<evidence type="ECO:0000256" key="5">
    <source>
        <dbReference type="ARBA" id="ARBA00022691"/>
    </source>
</evidence>
<feature type="binding site" evidence="6">
    <location>
        <begin position="133"/>
        <end position="134"/>
    </location>
    <ligand>
        <name>S-adenosyl-L-methionine</name>
        <dbReference type="ChEBI" id="CHEBI:59789"/>
    </ligand>
</feature>
<gene>
    <name evidence="6" type="primary">ubiE</name>
    <name evidence="8" type="ORF">DFP90_110134</name>
</gene>
<proteinExistence type="inferred from homology"/>
<dbReference type="PANTHER" id="PTHR43591">
    <property type="entry name" value="METHYLTRANSFERASE"/>
    <property type="match status" value="1"/>
</dbReference>
<comment type="catalytic activity">
    <reaction evidence="6">
        <text>a 2-demethylmenaquinol + S-adenosyl-L-methionine = a menaquinol + S-adenosyl-L-homocysteine + H(+)</text>
        <dbReference type="Rhea" id="RHEA:42640"/>
        <dbReference type="Rhea" id="RHEA-COMP:9539"/>
        <dbReference type="Rhea" id="RHEA-COMP:9563"/>
        <dbReference type="ChEBI" id="CHEBI:15378"/>
        <dbReference type="ChEBI" id="CHEBI:18151"/>
        <dbReference type="ChEBI" id="CHEBI:55437"/>
        <dbReference type="ChEBI" id="CHEBI:57856"/>
        <dbReference type="ChEBI" id="CHEBI:59789"/>
        <dbReference type="EC" id="2.1.1.163"/>
    </reaction>
</comment>
<feature type="binding site" evidence="6">
    <location>
        <position position="86"/>
    </location>
    <ligand>
        <name>S-adenosyl-L-methionine</name>
        <dbReference type="ChEBI" id="CHEBI:59789"/>
    </ligand>
</feature>
<comment type="caution">
    <text evidence="6">Lacks conserved residue(s) required for the propagation of feature annotation.</text>
</comment>
<dbReference type="UniPathway" id="UPA00232"/>
<dbReference type="InterPro" id="IPR004033">
    <property type="entry name" value="UbiE/COQ5_MeTrFase"/>
</dbReference>
<dbReference type="EMBL" id="QRDW01000010">
    <property type="protein sequence ID" value="RED46224.1"/>
    <property type="molecule type" value="Genomic_DNA"/>
</dbReference>
<comment type="similarity">
    <text evidence="6">Belongs to the class I-like SAM-binding methyltransferase superfamily. MenG/UbiE family.</text>
</comment>
<dbReference type="PANTHER" id="PTHR43591:SF24">
    <property type="entry name" value="2-METHOXY-6-POLYPRENYL-1,4-BENZOQUINOL METHYLASE, MITOCHONDRIAL"/>
    <property type="match status" value="1"/>
</dbReference>
<dbReference type="GO" id="GO:0009234">
    <property type="term" value="P:menaquinone biosynthetic process"/>
    <property type="evidence" value="ECO:0007669"/>
    <property type="project" value="UniProtKB-UniRule"/>
</dbReference>
<dbReference type="GO" id="GO:0032259">
    <property type="term" value="P:methylation"/>
    <property type="evidence" value="ECO:0007669"/>
    <property type="project" value="UniProtKB-KW"/>
</dbReference>
<dbReference type="GO" id="GO:0009060">
    <property type="term" value="P:aerobic respiration"/>
    <property type="evidence" value="ECO:0007669"/>
    <property type="project" value="UniProtKB-UniRule"/>
</dbReference>
<reference evidence="8 9" key="1">
    <citation type="submission" date="2018-07" db="EMBL/GenBank/DDBJ databases">
        <title>Genomic Encyclopedia of Type Strains, Phase III (KMG-III): the genomes of soil and plant-associated and newly described type strains.</title>
        <authorList>
            <person name="Whitman W."/>
        </authorList>
    </citation>
    <scope>NUCLEOTIDE SEQUENCE [LARGE SCALE GENOMIC DNA]</scope>
    <source>
        <strain evidence="8 9">CECT 8488</strain>
    </source>
</reference>
<feature type="region of interest" description="Disordered" evidence="7">
    <location>
        <begin position="1"/>
        <end position="20"/>
    </location>
</feature>
<keyword evidence="5 6" id="KW-0949">S-adenosyl-L-methionine</keyword>
<evidence type="ECO:0000256" key="6">
    <source>
        <dbReference type="HAMAP-Rule" id="MF_01813"/>
    </source>
</evidence>
<dbReference type="PROSITE" id="PS01183">
    <property type="entry name" value="UBIE_1"/>
    <property type="match status" value="1"/>
</dbReference>
<dbReference type="GO" id="GO:0008425">
    <property type="term" value="F:2-methoxy-6-polyprenyl-1,4-benzoquinol methyltransferase activity"/>
    <property type="evidence" value="ECO:0007669"/>
    <property type="project" value="UniProtKB-UniRule"/>
</dbReference>
<comment type="pathway">
    <text evidence="6">Quinol/quinone metabolism; menaquinone biosynthesis; menaquinol from 1,4-dihydroxy-2-naphthoate: step 2/2.</text>
</comment>
<comment type="caution">
    <text evidence="8">The sequence shown here is derived from an EMBL/GenBank/DDBJ whole genome shotgun (WGS) entry which is preliminary data.</text>
</comment>
<keyword evidence="1 6" id="KW-0474">Menaquinone biosynthesis</keyword>
<evidence type="ECO:0000256" key="7">
    <source>
        <dbReference type="SAM" id="MobiDB-lite"/>
    </source>
</evidence>
<evidence type="ECO:0000256" key="2">
    <source>
        <dbReference type="ARBA" id="ARBA00022603"/>
    </source>
</evidence>
<dbReference type="EC" id="2.1.1.201" evidence="6"/>
<comment type="function">
    <text evidence="6">Methyltransferase required for the conversion of demethylmenaquinol (DMKH2) to menaquinol (MKH2) and the conversion of 2-polyprenyl-6-methoxy-1,4-benzoquinol (DDMQH2) to 2-polyprenyl-3-methyl-6-methoxy-1,4-benzoquinol (DMQH2).</text>
</comment>
<dbReference type="HAMAP" id="MF_01813">
    <property type="entry name" value="MenG_UbiE_methyltr"/>
    <property type="match status" value="1"/>
</dbReference>
<dbReference type="NCBIfam" id="TIGR01934">
    <property type="entry name" value="MenG_MenH_UbiE"/>
    <property type="match status" value="1"/>
</dbReference>
<evidence type="ECO:0000256" key="1">
    <source>
        <dbReference type="ARBA" id="ARBA00022428"/>
    </source>
</evidence>
<dbReference type="InterPro" id="IPR023576">
    <property type="entry name" value="UbiE/COQ5_MeTrFase_CS"/>
</dbReference>
<dbReference type="SUPFAM" id="SSF53335">
    <property type="entry name" value="S-adenosyl-L-methionine-dependent methyltransferases"/>
    <property type="match status" value="1"/>
</dbReference>
<keyword evidence="2 6" id="KW-0489">Methyltransferase</keyword>
<comment type="pathway">
    <text evidence="6">Cofactor biosynthesis; ubiquinone biosynthesis.</text>
</comment>
<evidence type="ECO:0000256" key="4">
    <source>
        <dbReference type="ARBA" id="ARBA00022688"/>
    </source>
</evidence>
<evidence type="ECO:0000256" key="3">
    <source>
        <dbReference type="ARBA" id="ARBA00022679"/>
    </source>
</evidence>
<dbReference type="UniPathway" id="UPA00079">
    <property type="reaction ID" value="UER00169"/>
</dbReference>
<sequence length="261" mass="28888">MFAAMTNAHQDNHDSPDHKTVSFGFTEVASDEKQGLVQGVFESVAGNYDLMNDLMSGGIHRLWKNTLIDMLKPRSDMRLLDVAGGTGDIAFRFLRAGGGHVTVCDLTEGMVRVGRDRAIDQNILGGVDWSVGDAQRLPLPDNSVDAYTIAFGLRNVTEPQMALAEAFRVLKPGGRFLCLEFSHVVLPVFDKIYDEYSFRLLPHIGSIVAGDKESYVYLVESIRRFPPQKKLEAMMRDAGFDMVSHRNLSGGIAAIHSGWRI</sequence>
<feature type="compositionally biased region" description="Basic and acidic residues" evidence="7">
    <location>
        <begin position="10"/>
        <end position="20"/>
    </location>
</feature>
<name>A0A3D9H9Q5_9PROT</name>
<dbReference type="CDD" id="cd02440">
    <property type="entry name" value="AdoMet_MTases"/>
    <property type="match status" value="1"/>
</dbReference>
<dbReference type="Gene3D" id="3.40.50.150">
    <property type="entry name" value="Vaccinia Virus protein VP39"/>
    <property type="match status" value="1"/>
</dbReference>
<dbReference type="EC" id="2.1.1.163" evidence="6"/>
<accession>A0A3D9H9Q5</accession>
<dbReference type="InterPro" id="IPR029063">
    <property type="entry name" value="SAM-dependent_MTases_sf"/>
</dbReference>
<dbReference type="GO" id="GO:0043770">
    <property type="term" value="F:demethylmenaquinone methyltransferase activity"/>
    <property type="evidence" value="ECO:0007669"/>
    <property type="project" value="UniProtKB-UniRule"/>
</dbReference>